<protein>
    <submittedName>
        <fullName evidence="1">Uncharacterized protein</fullName>
    </submittedName>
</protein>
<dbReference type="EMBL" id="QJKJ01006719">
    <property type="protein sequence ID" value="RDX85716.1"/>
    <property type="molecule type" value="Genomic_DNA"/>
</dbReference>
<keyword evidence="2" id="KW-1185">Reference proteome</keyword>
<dbReference type="OrthoDB" id="1414623at2759"/>
<proteinExistence type="predicted"/>
<sequence>MESLPYVQIYTRSDITFVLRVLGYQDSKCSTSRYIYMLVGGVIFWKSVKQNSTMVVEFVAYFEVVNRIEGLLKMYCDNCTVLKMASSSNNGTRMSRAQWCYQTGTTSHVVVPVYGDPAGQVDQYTTPQALSTRHKLNSSSWDRKTDSAGLDRSLLNRSYSNAQGACWRDSPSGAWFCTPSPRGACACSALQIEYSVSASTVGPGPITATP</sequence>
<comment type="caution">
    <text evidence="1">The sequence shown here is derived from an EMBL/GenBank/DDBJ whole genome shotgun (WGS) entry which is preliminary data.</text>
</comment>
<evidence type="ECO:0000313" key="1">
    <source>
        <dbReference type="EMBL" id="RDX85716.1"/>
    </source>
</evidence>
<dbReference type="Proteomes" id="UP000257109">
    <property type="component" value="Unassembled WGS sequence"/>
</dbReference>
<dbReference type="AlphaFoldDB" id="A0A371G571"/>
<evidence type="ECO:0000313" key="2">
    <source>
        <dbReference type="Proteomes" id="UP000257109"/>
    </source>
</evidence>
<gene>
    <name evidence="1" type="ORF">CR513_33045</name>
</gene>
<reference evidence="1" key="1">
    <citation type="submission" date="2018-05" db="EMBL/GenBank/DDBJ databases">
        <title>Draft genome of Mucuna pruriens seed.</title>
        <authorList>
            <person name="Nnadi N.E."/>
            <person name="Vos R."/>
            <person name="Hasami M.H."/>
            <person name="Devisetty U.K."/>
            <person name="Aguiy J.C."/>
        </authorList>
    </citation>
    <scope>NUCLEOTIDE SEQUENCE [LARGE SCALE GENOMIC DNA]</scope>
    <source>
        <strain evidence="1">JCA_2017</strain>
    </source>
</reference>
<feature type="non-terminal residue" evidence="1">
    <location>
        <position position="1"/>
    </location>
</feature>
<organism evidence="1 2">
    <name type="scientific">Mucuna pruriens</name>
    <name type="common">Velvet bean</name>
    <name type="synonym">Dolichos pruriens</name>
    <dbReference type="NCBI Taxonomy" id="157652"/>
    <lineage>
        <taxon>Eukaryota</taxon>
        <taxon>Viridiplantae</taxon>
        <taxon>Streptophyta</taxon>
        <taxon>Embryophyta</taxon>
        <taxon>Tracheophyta</taxon>
        <taxon>Spermatophyta</taxon>
        <taxon>Magnoliopsida</taxon>
        <taxon>eudicotyledons</taxon>
        <taxon>Gunneridae</taxon>
        <taxon>Pentapetalae</taxon>
        <taxon>rosids</taxon>
        <taxon>fabids</taxon>
        <taxon>Fabales</taxon>
        <taxon>Fabaceae</taxon>
        <taxon>Papilionoideae</taxon>
        <taxon>50 kb inversion clade</taxon>
        <taxon>NPAAA clade</taxon>
        <taxon>indigoferoid/millettioid clade</taxon>
        <taxon>Phaseoleae</taxon>
        <taxon>Mucuna</taxon>
    </lineage>
</organism>
<accession>A0A371G571</accession>
<name>A0A371G571_MUCPR</name>